<reference evidence="2 3" key="1">
    <citation type="submission" date="2024-01" db="EMBL/GenBank/DDBJ databases">
        <title>Comparative genomics of Cryptococcus and Kwoniella reveals pathogenesis evolution and contrasting modes of karyotype evolution via chromosome fusion or intercentromeric recombination.</title>
        <authorList>
            <person name="Coelho M.A."/>
            <person name="David-Palma M."/>
            <person name="Shea T."/>
            <person name="Bowers K."/>
            <person name="McGinley-Smith S."/>
            <person name="Mohammad A.W."/>
            <person name="Gnirke A."/>
            <person name="Yurkov A.M."/>
            <person name="Nowrousian M."/>
            <person name="Sun S."/>
            <person name="Cuomo C.A."/>
            <person name="Heitman J."/>
        </authorList>
    </citation>
    <scope>NUCLEOTIDE SEQUENCE [LARGE SCALE GENOMIC DNA]</scope>
    <source>
        <strain evidence="2 3">PYCC6329</strain>
    </source>
</reference>
<feature type="region of interest" description="Disordered" evidence="1">
    <location>
        <begin position="1"/>
        <end position="27"/>
    </location>
</feature>
<sequence length="241" mass="26026">MSSATPSLPSSEMLTTGSGPNDLDASDQHRNIDLTAFLKGKPSVRASVGTTIIHDHFVPHPARLQFHSSETADTDAGEKSVQVVQVTAGKQLFERRFATPPFSVASDTQIPASKIIKEFAVRSDQACDHCGIYQMTGPGRVIKDGFGVYSDNPTVEFFTDDALMTCTNGHGERVPSQLTVHDPSSVISFKDFIASRKWDCQSCGTQSSMTPLSDRRFPVGSAGDSSEQVNAGDRLSHSKPY</sequence>
<organism evidence="2 3">
    <name type="scientific">Kwoniella europaea PYCC6329</name>
    <dbReference type="NCBI Taxonomy" id="1423913"/>
    <lineage>
        <taxon>Eukaryota</taxon>
        <taxon>Fungi</taxon>
        <taxon>Dikarya</taxon>
        <taxon>Basidiomycota</taxon>
        <taxon>Agaricomycotina</taxon>
        <taxon>Tremellomycetes</taxon>
        <taxon>Tremellales</taxon>
        <taxon>Cryptococcaceae</taxon>
        <taxon>Kwoniella</taxon>
    </lineage>
</organism>
<name>A0AAX4KR38_9TREE</name>
<dbReference type="GeneID" id="91104713"/>
<dbReference type="Proteomes" id="UP001358614">
    <property type="component" value="Chromosome 1"/>
</dbReference>
<accession>A0AAX4KR38</accession>
<dbReference type="KEGG" id="ker:91104713"/>
<feature type="compositionally biased region" description="Polar residues" evidence="1">
    <location>
        <begin position="1"/>
        <end position="19"/>
    </location>
</feature>
<evidence type="ECO:0000313" key="2">
    <source>
        <dbReference type="EMBL" id="WWD07808.1"/>
    </source>
</evidence>
<evidence type="ECO:0000256" key="1">
    <source>
        <dbReference type="SAM" id="MobiDB-lite"/>
    </source>
</evidence>
<keyword evidence="3" id="KW-1185">Reference proteome</keyword>
<dbReference type="AlphaFoldDB" id="A0AAX4KR38"/>
<dbReference type="RefSeq" id="XP_066085775.1">
    <property type="nucleotide sequence ID" value="XM_066229678.1"/>
</dbReference>
<proteinExistence type="predicted"/>
<gene>
    <name evidence="2" type="ORF">V865_005912</name>
</gene>
<protein>
    <submittedName>
        <fullName evidence="2">Uncharacterized protein</fullName>
    </submittedName>
</protein>
<dbReference type="EMBL" id="CP144089">
    <property type="protein sequence ID" value="WWD07808.1"/>
    <property type="molecule type" value="Genomic_DNA"/>
</dbReference>
<feature type="region of interest" description="Disordered" evidence="1">
    <location>
        <begin position="204"/>
        <end position="241"/>
    </location>
</feature>
<evidence type="ECO:0000313" key="3">
    <source>
        <dbReference type="Proteomes" id="UP001358614"/>
    </source>
</evidence>